<protein>
    <submittedName>
        <fullName evidence="1">Uncharacterized protein</fullName>
    </submittedName>
</protein>
<evidence type="ECO:0000313" key="2">
    <source>
        <dbReference type="Proteomes" id="UP000257109"/>
    </source>
</evidence>
<sequence length="60" mass="6759">MLFVYPYSRLSEMMGKFNFQTMCTKRSGQLMSTPAKPVVLTFAKPKVSNPSTLVVVPFPE</sequence>
<dbReference type="EMBL" id="QJKJ01010184">
    <property type="protein sequence ID" value="RDX74426.1"/>
    <property type="molecule type" value="Genomic_DNA"/>
</dbReference>
<reference evidence="1" key="1">
    <citation type="submission" date="2018-05" db="EMBL/GenBank/DDBJ databases">
        <title>Draft genome of Mucuna pruriens seed.</title>
        <authorList>
            <person name="Nnadi N.E."/>
            <person name="Vos R."/>
            <person name="Hasami M.H."/>
            <person name="Devisetty U.K."/>
            <person name="Aguiy J.C."/>
        </authorList>
    </citation>
    <scope>NUCLEOTIDE SEQUENCE [LARGE SCALE GENOMIC DNA]</scope>
    <source>
        <strain evidence="1">JCA_2017</strain>
    </source>
</reference>
<comment type="caution">
    <text evidence="1">The sequence shown here is derived from an EMBL/GenBank/DDBJ whole genome shotgun (WGS) entry which is preliminary data.</text>
</comment>
<name>A0A371F807_MUCPR</name>
<feature type="non-terminal residue" evidence="1">
    <location>
        <position position="1"/>
    </location>
</feature>
<gene>
    <name evidence="1" type="ORF">CR513_45837</name>
</gene>
<evidence type="ECO:0000313" key="1">
    <source>
        <dbReference type="EMBL" id="RDX74426.1"/>
    </source>
</evidence>
<keyword evidence="2" id="KW-1185">Reference proteome</keyword>
<feature type="non-terminal residue" evidence="1">
    <location>
        <position position="60"/>
    </location>
</feature>
<dbReference type="Proteomes" id="UP000257109">
    <property type="component" value="Unassembled WGS sequence"/>
</dbReference>
<accession>A0A371F807</accession>
<dbReference type="AlphaFoldDB" id="A0A371F807"/>
<organism evidence="1 2">
    <name type="scientific">Mucuna pruriens</name>
    <name type="common">Velvet bean</name>
    <name type="synonym">Dolichos pruriens</name>
    <dbReference type="NCBI Taxonomy" id="157652"/>
    <lineage>
        <taxon>Eukaryota</taxon>
        <taxon>Viridiplantae</taxon>
        <taxon>Streptophyta</taxon>
        <taxon>Embryophyta</taxon>
        <taxon>Tracheophyta</taxon>
        <taxon>Spermatophyta</taxon>
        <taxon>Magnoliopsida</taxon>
        <taxon>eudicotyledons</taxon>
        <taxon>Gunneridae</taxon>
        <taxon>Pentapetalae</taxon>
        <taxon>rosids</taxon>
        <taxon>fabids</taxon>
        <taxon>Fabales</taxon>
        <taxon>Fabaceae</taxon>
        <taxon>Papilionoideae</taxon>
        <taxon>50 kb inversion clade</taxon>
        <taxon>NPAAA clade</taxon>
        <taxon>indigoferoid/millettioid clade</taxon>
        <taxon>Phaseoleae</taxon>
        <taxon>Mucuna</taxon>
    </lineage>
</organism>
<proteinExistence type="predicted"/>